<name>A0A0F9VZG3_9ZZZZ</name>
<dbReference type="EMBL" id="LAZR01000388">
    <property type="protein sequence ID" value="KKN71198.1"/>
    <property type="molecule type" value="Genomic_DNA"/>
</dbReference>
<organism evidence="1">
    <name type="scientific">marine sediment metagenome</name>
    <dbReference type="NCBI Taxonomy" id="412755"/>
    <lineage>
        <taxon>unclassified sequences</taxon>
        <taxon>metagenomes</taxon>
        <taxon>ecological metagenomes</taxon>
    </lineage>
</organism>
<comment type="caution">
    <text evidence="1">The sequence shown here is derived from an EMBL/GenBank/DDBJ whole genome shotgun (WGS) entry which is preliminary data.</text>
</comment>
<dbReference type="AlphaFoldDB" id="A0A0F9VZG3"/>
<evidence type="ECO:0008006" key="2">
    <source>
        <dbReference type="Google" id="ProtNLM"/>
    </source>
</evidence>
<gene>
    <name evidence="1" type="ORF">LCGC14_0423610</name>
</gene>
<dbReference type="InterPro" id="IPR025048">
    <property type="entry name" value="DUF3987"/>
</dbReference>
<sequence length="376" mass="43086">MDYTFRRSGWHWAAKEFADGLKDASSYPLCYLFGVWLTLSGHMLGRRVWMRFPRQMFPNWYMLLVGPSAQGRKSTAMALGYDAIAELMEFTPPIRTVTTQQGLLQMMSEQGGHVLVWLDEFSSMAQKTKMDFGRDIHQRLTELYDCPISASNTTKQNPLTVYEPYLSILSASTSEWIQQTVSMSDMLGGLGNRLTFVLGDERPTLAWPGQPNHTLDWTMLALPEGELYPTDACKDMWVDWYTKFDERQRSSSPVLRTLAQRVPEKVWKTALIMSAWNNEPYITDATLEMAVDWGEYMYESIVKLIPAFEDKEKQVFTAIAEGYDTKRQLYKLLNHKMSPGQIQGAIKQLTWMGAVSTDGDFYACLVDELDKLEEVT</sequence>
<reference evidence="1" key="1">
    <citation type="journal article" date="2015" name="Nature">
        <title>Complex archaea that bridge the gap between prokaryotes and eukaryotes.</title>
        <authorList>
            <person name="Spang A."/>
            <person name="Saw J.H."/>
            <person name="Jorgensen S.L."/>
            <person name="Zaremba-Niedzwiedzka K."/>
            <person name="Martijn J."/>
            <person name="Lind A.E."/>
            <person name="van Eijk R."/>
            <person name="Schleper C."/>
            <person name="Guy L."/>
            <person name="Ettema T.J."/>
        </authorList>
    </citation>
    <scope>NUCLEOTIDE SEQUENCE</scope>
</reference>
<dbReference type="Pfam" id="PF13148">
    <property type="entry name" value="DUF3987"/>
    <property type="match status" value="1"/>
</dbReference>
<protein>
    <recommendedName>
        <fullName evidence="2">DUF3987 domain-containing protein</fullName>
    </recommendedName>
</protein>
<accession>A0A0F9VZG3</accession>
<proteinExistence type="predicted"/>
<evidence type="ECO:0000313" key="1">
    <source>
        <dbReference type="EMBL" id="KKN71198.1"/>
    </source>
</evidence>